<dbReference type="PANTHER" id="PTHR15020:SF50">
    <property type="entry name" value="UPF0659 PROTEIN YMR090W"/>
    <property type="match status" value="1"/>
</dbReference>
<dbReference type="STRING" id="1246995.AFR_22895"/>
<dbReference type="PANTHER" id="PTHR15020">
    <property type="entry name" value="FLAVIN REDUCTASE-RELATED"/>
    <property type="match status" value="1"/>
</dbReference>
<dbReference type="Pfam" id="PF13460">
    <property type="entry name" value="NAD_binding_10"/>
    <property type="match status" value="1"/>
</dbReference>
<proteinExistence type="predicted"/>
<dbReference type="KEGG" id="afs:AFR_22895"/>
<dbReference type="InterPro" id="IPR016040">
    <property type="entry name" value="NAD(P)-bd_dom"/>
</dbReference>
<dbReference type="RefSeq" id="WP_023363355.1">
    <property type="nucleotide sequence ID" value="NC_022657.1"/>
</dbReference>
<dbReference type="eggNOG" id="COG0702">
    <property type="taxonomic scope" value="Bacteria"/>
</dbReference>
<dbReference type="HOGENOM" id="CLU_025711_4_5_11"/>
<dbReference type="OrthoDB" id="3763081at2"/>
<evidence type="ECO:0000259" key="1">
    <source>
        <dbReference type="Pfam" id="PF13460"/>
    </source>
</evidence>
<dbReference type="Gene3D" id="3.40.50.720">
    <property type="entry name" value="NAD(P)-binding Rossmann-like Domain"/>
    <property type="match status" value="1"/>
</dbReference>
<sequence length="205" mass="20738">MRITVLGASGATGRLLVEQALGRGHHVTAIARNPAFSEPGHEHDRLTVVRADVRDTAAITAALRDATTIVSGLGVSHRNQVGVLTAGARAAVASGAGRVLWMGAYGTGASAAAAGPLTRTLLRFLGPELPDKVTADTLVLDAGGAVFHCGPLTNGPLGERRGVSPLSAAPRTLFPTRVSRATVAATMLDVAEAPGFTSGVLIPAA</sequence>
<gene>
    <name evidence="2" type="ORF">AFR_22895</name>
</gene>
<feature type="domain" description="NAD(P)-binding" evidence="1">
    <location>
        <begin position="7"/>
        <end position="194"/>
    </location>
</feature>
<keyword evidence="3" id="KW-1185">Reference proteome</keyword>
<dbReference type="EMBL" id="CP006272">
    <property type="protein sequence ID" value="AGZ42849.1"/>
    <property type="molecule type" value="Genomic_DNA"/>
</dbReference>
<evidence type="ECO:0000313" key="2">
    <source>
        <dbReference type="EMBL" id="AGZ42849.1"/>
    </source>
</evidence>
<dbReference type="InterPro" id="IPR036291">
    <property type="entry name" value="NAD(P)-bd_dom_sf"/>
</dbReference>
<accession>U5W126</accession>
<protein>
    <submittedName>
        <fullName evidence="2">Flavin reductase</fullName>
    </submittedName>
</protein>
<organism evidence="2 3">
    <name type="scientific">Actinoplanes friuliensis DSM 7358</name>
    <dbReference type="NCBI Taxonomy" id="1246995"/>
    <lineage>
        <taxon>Bacteria</taxon>
        <taxon>Bacillati</taxon>
        <taxon>Actinomycetota</taxon>
        <taxon>Actinomycetes</taxon>
        <taxon>Micromonosporales</taxon>
        <taxon>Micromonosporaceae</taxon>
        <taxon>Actinoplanes</taxon>
    </lineage>
</organism>
<dbReference type="PATRIC" id="fig|1246995.3.peg.4640"/>
<dbReference type="Proteomes" id="UP000017746">
    <property type="component" value="Chromosome"/>
</dbReference>
<dbReference type="SUPFAM" id="SSF51735">
    <property type="entry name" value="NAD(P)-binding Rossmann-fold domains"/>
    <property type="match status" value="1"/>
</dbReference>
<dbReference type="AlphaFoldDB" id="U5W126"/>
<name>U5W126_9ACTN</name>
<evidence type="ECO:0000313" key="3">
    <source>
        <dbReference type="Proteomes" id="UP000017746"/>
    </source>
</evidence>
<reference evidence="2 3" key="1">
    <citation type="journal article" date="2014" name="J. Biotechnol.">
        <title>Complete genome sequence of the actinobacterium Actinoplanes friuliensis HAG 010964, producer of the lipopeptide antibiotic friulimycin.</title>
        <authorList>
            <person name="Ruckert C."/>
            <person name="Szczepanowski R."/>
            <person name="Albersmeier A."/>
            <person name="Goesmann A."/>
            <person name="Fischer N."/>
            <person name="Steinkamper A."/>
            <person name="Puhler A."/>
            <person name="Biener R."/>
            <person name="Schwartz D."/>
            <person name="Kalinowski J."/>
        </authorList>
    </citation>
    <scope>NUCLEOTIDE SEQUENCE [LARGE SCALE GENOMIC DNA]</scope>
    <source>
        <strain evidence="2 3">DSM 7358</strain>
    </source>
</reference>